<gene>
    <name evidence="6" type="ORF">SAMN06295960_0238</name>
</gene>
<evidence type="ECO:0000256" key="2">
    <source>
        <dbReference type="ARBA" id="ARBA00023015"/>
    </source>
</evidence>
<keyword evidence="3 6" id="KW-0238">DNA-binding</keyword>
<dbReference type="Proteomes" id="UP000193834">
    <property type="component" value="Unassembled WGS sequence"/>
</dbReference>
<dbReference type="InterPro" id="IPR005119">
    <property type="entry name" value="LysR_subst-bd"/>
</dbReference>
<dbReference type="PANTHER" id="PTHR30126">
    <property type="entry name" value="HTH-TYPE TRANSCRIPTIONAL REGULATOR"/>
    <property type="match status" value="1"/>
</dbReference>
<dbReference type="RefSeq" id="WP_085492529.1">
    <property type="nucleotide sequence ID" value="NZ_FXAZ01000001.1"/>
</dbReference>
<dbReference type="PRINTS" id="PR00039">
    <property type="entry name" value="HTHLYSR"/>
</dbReference>
<dbReference type="SUPFAM" id="SSF46785">
    <property type="entry name" value="Winged helix' DNA-binding domain"/>
    <property type="match status" value="1"/>
</dbReference>
<evidence type="ECO:0000313" key="7">
    <source>
        <dbReference type="Proteomes" id="UP000193834"/>
    </source>
</evidence>
<dbReference type="InterPro" id="IPR036388">
    <property type="entry name" value="WH-like_DNA-bd_sf"/>
</dbReference>
<dbReference type="CDD" id="cd05466">
    <property type="entry name" value="PBP2_LTTR_substrate"/>
    <property type="match status" value="1"/>
</dbReference>
<dbReference type="Pfam" id="PF00126">
    <property type="entry name" value="HTH_1"/>
    <property type="match status" value="1"/>
</dbReference>
<accession>A0A1X7I9I7</accession>
<dbReference type="STRING" id="1852522.SAMN06295960_0238"/>
<dbReference type="FunFam" id="1.10.10.10:FF:000001">
    <property type="entry name" value="LysR family transcriptional regulator"/>
    <property type="match status" value="1"/>
</dbReference>
<dbReference type="InterPro" id="IPR036390">
    <property type="entry name" value="WH_DNA-bd_sf"/>
</dbReference>
<sequence length="294" mass="33432">MVENMEWYRVFYVTAKAGSFTLAAEQLFITQPAVTHHIKQLEHALGGQLFFRSSKGVHLTHAGQMLYTYIEQAMNLISTGERKLAELHQLMEGEIRIGAGDTLCKHYLLPYLEQFHESYPNIHIQVTNRTTPETIQLLKAGKIDFGIVNLPISDKQVTILESWELIDCFITSAKYKHSIHEPLTWEQLIQLPLILFEKGSNTRNYIDQFCAEQGVEMKPEIELGSEDLLVEFVRRGLGVACVVKNFIQNELDKDTFYEVAVDPPLPPRKVGIITMKQIPLTSAANTFIEMLPIG</sequence>
<dbReference type="OrthoDB" id="9778774at2"/>
<comment type="similarity">
    <text evidence="1">Belongs to the LysR transcriptional regulatory family.</text>
</comment>
<evidence type="ECO:0000256" key="3">
    <source>
        <dbReference type="ARBA" id="ARBA00023125"/>
    </source>
</evidence>
<dbReference type="PROSITE" id="PS50931">
    <property type="entry name" value="HTH_LYSR"/>
    <property type="match status" value="1"/>
</dbReference>
<dbReference type="GO" id="GO:0000976">
    <property type="term" value="F:transcription cis-regulatory region binding"/>
    <property type="evidence" value="ECO:0007669"/>
    <property type="project" value="TreeGrafter"/>
</dbReference>
<dbReference type="SUPFAM" id="SSF53850">
    <property type="entry name" value="Periplasmic binding protein-like II"/>
    <property type="match status" value="1"/>
</dbReference>
<dbReference type="InterPro" id="IPR000847">
    <property type="entry name" value="LysR_HTH_N"/>
</dbReference>
<organism evidence="6 7">
    <name type="scientific">Paenibacillus aquistagni</name>
    <dbReference type="NCBI Taxonomy" id="1852522"/>
    <lineage>
        <taxon>Bacteria</taxon>
        <taxon>Bacillati</taxon>
        <taxon>Bacillota</taxon>
        <taxon>Bacilli</taxon>
        <taxon>Bacillales</taxon>
        <taxon>Paenibacillaceae</taxon>
        <taxon>Paenibacillus</taxon>
    </lineage>
</organism>
<keyword evidence="4" id="KW-0804">Transcription</keyword>
<dbReference type="EMBL" id="FXAZ01000001">
    <property type="protein sequence ID" value="SMG11065.1"/>
    <property type="molecule type" value="Genomic_DNA"/>
</dbReference>
<keyword evidence="2" id="KW-0805">Transcription regulation</keyword>
<evidence type="ECO:0000259" key="5">
    <source>
        <dbReference type="PROSITE" id="PS50931"/>
    </source>
</evidence>
<dbReference type="Gene3D" id="3.40.190.290">
    <property type="match status" value="1"/>
</dbReference>
<keyword evidence="7" id="KW-1185">Reference proteome</keyword>
<evidence type="ECO:0000256" key="1">
    <source>
        <dbReference type="ARBA" id="ARBA00009437"/>
    </source>
</evidence>
<dbReference type="Pfam" id="PF03466">
    <property type="entry name" value="LysR_substrate"/>
    <property type="match status" value="1"/>
</dbReference>
<protein>
    <submittedName>
        <fullName evidence="6">DNA-binding transcriptional regulator, LysR family</fullName>
    </submittedName>
</protein>
<proteinExistence type="inferred from homology"/>
<dbReference type="AlphaFoldDB" id="A0A1X7I9I7"/>
<dbReference type="Gene3D" id="1.10.10.10">
    <property type="entry name" value="Winged helix-like DNA-binding domain superfamily/Winged helix DNA-binding domain"/>
    <property type="match status" value="1"/>
</dbReference>
<evidence type="ECO:0000256" key="4">
    <source>
        <dbReference type="ARBA" id="ARBA00023163"/>
    </source>
</evidence>
<dbReference type="GO" id="GO:0003700">
    <property type="term" value="F:DNA-binding transcription factor activity"/>
    <property type="evidence" value="ECO:0007669"/>
    <property type="project" value="InterPro"/>
</dbReference>
<reference evidence="6 7" key="1">
    <citation type="submission" date="2017-04" db="EMBL/GenBank/DDBJ databases">
        <authorList>
            <person name="Afonso C.L."/>
            <person name="Miller P.J."/>
            <person name="Scott M.A."/>
            <person name="Spackman E."/>
            <person name="Goraichik I."/>
            <person name="Dimitrov K.M."/>
            <person name="Suarez D.L."/>
            <person name="Swayne D.E."/>
        </authorList>
    </citation>
    <scope>NUCLEOTIDE SEQUENCE [LARGE SCALE GENOMIC DNA]</scope>
    <source>
        <strain evidence="6 7">11</strain>
    </source>
</reference>
<evidence type="ECO:0000313" key="6">
    <source>
        <dbReference type="EMBL" id="SMG11065.1"/>
    </source>
</evidence>
<name>A0A1X7I9I7_9BACL</name>
<feature type="domain" description="HTH lysR-type" evidence="5">
    <location>
        <begin position="9"/>
        <end position="60"/>
    </location>
</feature>
<dbReference type="PANTHER" id="PTHR30126:SF64">
    <property type="entry name" value="HTH-TYPE TRANSCRIPTIONAL REGULATOR CITR"/>
    <property type="match status" value="1"/>
</dbReference>